<feature type="region of interest" description="Disordered" evidence="1">
    <location>
        <begin position="1"/>
        <end position="20"/>
    </location>
</feature>
<evidence type="ECO:0000313" key="2">
    <source>
        <dbReference type="EMBL" id="SDG45536.1"/>
    </source>
</evidence>
<dbReference type="AlphaFoldDB" id="A0A8G2BLU8"/>
<name>A0A8G2BLU8_9PROT</name>
<evidence type="ECO:0000313" key="3">
    <source>
        <dbReference type="Proteomes" id="UP000198615"/>
    </source>
</evidence>
<dbReference type="Proteomes" id="UP000198615">
    <property type="component" value="Unassembled WGS sequence"/>
</dbReference>
<evidence type="ECO:0000256" key="1">
    <source>
        <dbReference type="SAM" id="MobiDB-lite"/>
    </source>
</evidence>
<reference evidence="2 3" key="1">
    <citation type="submission" date="2016-10" db="EMBL/GenBank/DDBJ databases">
        <authorList>
            <person name="Varghese N."/>
            <person name="Submissions S."/>
        </authorList>
    </citation>
    <scope>NUCLEOTIDE SEQUENCE [LARGE SCALE GENOMIC DNA]</scope>
    <source>
        <strain evidence="2 3">DSM 18839</strain>
    </source>
</reference>
<protein>
    <recommendedName>
        <fullName evidence="4">PAS domain-containing protein</fullName>
    </recommendedName>
</protein>
<evidence type="ECO:0008006" key="4">
    <source>
        <dbReference type="Google" id="ProtNLM"/>
    </source>
</evidence>
<accession>A0A8G2BLU8</accession>
<dbReference type="EMBL" id="FNBW01000018">
    <property type="protein sequence ID" value="SDG45536.1"/>
    <property type="molecule type" value="Genomic_DNA"/>
</dbReference>
<dbReference type="OrthoDB" id="7354362at2"/>
<keyword evidence="3" id="KW-1185">Reference proteome</keyword>
<organism evidence="2 3">
    <name type="scientific">Thalassobaculum litoreum DSM 18839</name>
    <dbReference type="NCBI Taxonomy" id="1123362"/>
    <lineage>
        <taxon>Bacteria</taxon>
        <taxon>Pseudomonadati</taxon>
        <taxon>Pseudomonadota</taxon>
        <taxon>Alphaproteobacteria</taxon>
        <taxon>Rhodospirillales</taxon>
        <taxon>Thalassobaculaceae</taxon>
        <taxon>Thalassobaculum</taxon>
    </lineage>
</organism>
<comment type="caution">
    <text evidence="2">The sequence shown here is derived from an EMBL/GenBank/DDBJ whole genome shotgun (WGS) entry which is preliminary data.</text>
</comment>
<dbReference type="RefSeq" id="WP_093153937.1">
    <property type="nucleotide sequence ID" value="NZ_FNBW01000018.1"/>
</dbReference>
<dbReference type="InterPro" id="IPR009922">
    <property type="entry name" value="DUF1457"/>
</dbReference>
<proteinExistence type="predicted"/>
<sequence>MSAAVQSNPGFPPPSATAEGQLGDAVLDPLLAYWTIKRDRRTLPSRADIDPVDIPELLQHIGLIDVEGPPRRYRYRLVGSYMQTMFGENYQGKYLDAAKHGRYRDFLNDLYTAAVEHRRPMLSEAIFDYGAERTVTIRRLILPLAESDQAPVNMLLFANAFIAPNLPGTATPMLHLRMDAPFQAVFLSSIDKAVCRPLTVD</sequence>
<dbReference type="Pfam" id="PF07310">
    <property type="entry name" value="PAS_5"/>
    <property type="match status" value="1"/>
</dbReference>
<gene>
    <name evidence="2" type="ORF">SAMN05660686_04455</name>
</gene>